<evidence type="ECO:0000313" key="1">
    <source>
        <dbReference type="EMBL" id="AAW37596.1"/>
    </source>
</evidence>
<dbReference type="AlphaFoldDB" id="A0A0H2WY48"/>
<protein>
    <submittedName>
        <fullName evidence="1">Uncharacterized protein</fullName>
    </submittedName>
</protein>
<dbReference type="Proteomes" id="UP000000530">
    <property type="component" value="Chromosome"/>
</dbReference>
<dbReference type="RefSeq" id="WP_010956543.1">
    <property type="nucleotide sequence ID" value="NC_002951.2"/>
</dbReference>
<evidence type="ECO:0000313" key="2">
    <source>
        <dbReference type="Proteomes" id="UP000000530"/>
    </source>
</evidence>
<dbReference type="EMBL" id="CP000046">
    <property type="protein sequence ID" value="AAW37596.1"/>
    <property type="molecule type" value="Genomic_DNA"/>
</dbReference>
<reference evidence="1 2" key="1">
    <citation type="journal article" date="2005" name="J. Bacteriol.">
        <title>Insights on evolution of virulence and resistance from the complete genome analysis of an early methicillin-resistant Staphylococcus aureus strain and a biofilm-producing methicillin-resistant Staphylococcus epidermidis strain.</title>
        <authorList>
            <person name="Gill S.R."/>
            <person name="Fouts D.E."/>
            <person name="Archer G.L."/>
            <person name="Mongodin E.F."/>
            <person name="Deboy R.T."/>
            <person name="Ravel J."/>
            <person name="Paulsen I.T."/>
            <person name="Kolonay J.F."/>
            <person name="Brinkac L."/>
            <person name="Beanan M."/>
            <person name="Dodson R.J."/>
            <person name="Daugherty S.C."/>
            <person name="Madupu R."/>
            <person name="Angiuoli S.V."/>
            <person name="Durkin A.S."/>
            <person name="Haft D.H."/>
            <person name="Vamathevan J."/>
            <person name="Khouri H."/>
            <person name="Utterback T."/>
            <person name="Lee C."/>
            <person name="Dimitrov G."/>
            <person name="Jiang L."/>
            <person name="Qin H."/>
            <person name="Weidman J."/>
            <person name="Tran K."/>
            <person name="Kang K."/>
            <person name="Hance I.R."/>
            <person name="Nelson K.E."/>
            <person name="Fraser C.M."/>
        </authorList>
    </citation>
    <scope>NUCLEOTIDE SEQUENCE [LARGE SCALE GENOMIC DNA]</scope>
    <source>
        <strain evidence="1 2">COL</strain>
    </source>
</reference>
<dbReference type="HOGENOM" id="CLU_3383870_0_0_9"/>
<proteinExistence type="predicted"/>
<sequence length="33" mass="3747">MENFDVGGGNFTFMEIGIGFMTHKPKRLNDDID</sequence>
<accession>A0A0H2WY48</accession>
<name>A0A0H2WY48_STAAC</name>
<organism evidence="1 2">
    <name type="scientific">Staphylococcus aureus (strain COL)</name>
    <dbReference type="NCBI Taxonomy" id="93062"/>
    <lineage>
        <taxon>Bacteria</taxon>
        <taxon>Bacillati</taxon>
        <taxon>Bacillota</taxon>
        <taxon>Bacilli</taxon>
        <taxon>Bacillales</taxon>
        <taxon>Staphylococcaceae</taxon>
        <taxon>Staphylococcus</taxon>
    </lineage>
</organism>
<dbReference type="KEGG" id="sac:SACOL0475"/>
<gene>
    <name evidence="1" type="ordered locus">SACOL0475</name>
</gene>